<dbReference type="AlphaFoldDB" id="A0A915L4Q0"/>
<reference evidence="2" key="1">
    <citation type="submission" date="2022-11" db="UniProtKB">
        <authorList>
            <consortium name="WormBaseParasite"/>
        </authorList>
    </citation>
    <scope>IDENTIFICATION</scope>
</reference>
<sequence>MPFKNILLLRWCPKILYKHYKDQNIINASPDRGVISTPTDYYCAEDDQNSEGRCNDIWLALTYHKVDSIIMRCSNGGHCAMDNTCFCDGCKPVKRAKNAYDVHD</sequence>
<evidence type="ECO:0000313" key="2">
    <source>
        <dbReference type="WBParaSite" id="nRc.2.0.1.t46039-RA"/>
    </source>
</evidence>
<evidence type="ECO:0000313" key="1">
    <source>
        <dbReference type="Proteomes" id="UP000887565"/>
    </source>
</evidence>
<accession>A0A915L4Q0</accession>
<organism evidence="1 2">
    <name type="scientific">Romanomermis culicivorax</name>
    <name type="common">Nematode worm</name>
    <dbReference type="NCBI Taxonomy" id="13658"/>
    <lineage>
        <taxon>Eukaryota</taxon>
        <taxon>Metazoa</taxon>
        <taxon>Ecdysozoa</taxon>
        <taxon>Nematoda</taxon>
        <taxon>Enoplea</taxon>
        <taxon>Dorylaimia</taxon>
        <taxon>Mermithida</taxon>
        <taxon>Mermithoidea</taxon>
        <taxon>Mermithidae</taxon>
        <taxon>Romanomermis</taxon>
    </lineage>
</organism>
<protein>
    <submittedName>
        <fullName evidence="2">Uncharacterized protein</fullName>
    </submittedName>
</protein>
<name>A0A915L4Q0_ROMCU</name>
<dbReference type="Proteomes" id="UP000887565">
    <property type="component" value="Unplaced"/>
</dbReference>
<keyword evidence="1" id="KW-1185">Reference proteome</keyword>
<proteinExistence type="predicted"/>
<dbReference type="WBParaSite" id="nRc.2.0.1.t46039-RA">
    <property type="protein sequence ID" value="nRc.2.0.1.t46039-RA"/>
    <property type="gene ID" value="nRc.2.0.1.g46039"/>
</dbReference>